<dbReference type="RefSeq" id="WP_111528587.1">
    <property type="nucleotide sequence ID" value="NZ_JBHRSG010000004.1"/>
</dbReference>
<dbReference type="InterPro" id="IPR001647">
    <property type="entry name" value="HTH_TetR"/>
</dbReference>
<name>A0A328AK06_9CAUL</name>
<dbReference type="GO" id="GO:0003677">
    <property type="term" value="F:DNA binding"/>
    <property type="evidence" value="ECO:0007669"/>
    <property type="project" value="UniProtKB-UniRule"/>
</dbReference>
<dbReference type="PRINTS" id="PR00455">
    <property type="entry name" value="HTHTETR"/>
</dbReference>
<dbReference type="EMBL" id="QFYQ01000001">
    <property type="protein sequence ID" value="RAK54837.1"/>
    <property type="molecule type" value="Genomic_DNA"/>
</dbReference>
<dbReference type="InterPro" id="IPR009057">
    <property type="entry name" value="Homeodomain-like_sf"/>
</dbReference>
<dbReference type="OrthoDB" id="9808189at2"/>
<keyword evidence="1 2" id="KW-0238">DNA-binding</keyword>
<dbReference type="PROSITE" id="PS50977">
    <property type="entry name" value="HTH_TETR_2"/>
    <property type="match status" value="1"/>
</dbReference>
<feature type="DNA-binding region" description="H-T-H motif" evidence="2">
    <location>
        <begin position="71"/>
        <end position="90"/>
    </location>
</feature>
<dbReference type="InterPro" id="IPR050624">
    <property type="entry name" value="HTH-type_Tx_Regulator"/>
</dbReference>
<evidence type="ECO:0000313" key="6">
    <source>
        <dbReference type="Proteomes" id="UP000249254"/>
    </source>
</evidence>
<dbReference type="Gene3D" id="1.10.357.10">
    <property type="entry name" value="Tetracycline Repressor, domain 2"/>
    <property type="match status" value="1"/>
</dbReference>
<proteinExistence type="predicted"/>
<gene>
    <name evidence="5" type="ORF">DJ017_10020</name>
</gene>
<evidence type="ECO:0000256" key="1">
    <source>
        <dbReference type="ARBA" id="ARBA00023125"/>
    </source>
</evidence>
<feature type="domain" description="HTH tetR-type" evidence="4">
    <location>
        <begin position="48"/>
        <end position="108"/>
    </location>
</feature>
<keyword evidence="6" id="KW-1185">Reference proteome</keyword>
<dbReference type="PANTHER" id="PTHR43479:SF11">
    <property type="entry name" value="ACREF_ENVCD OPERON REPRESSOR-RELATED"/>
    <property type="match status" value="1"/>
</dbReference>
<evidence type="ECO:0000313" key="5">
    <source>
        <dbReference type="EMBL" id="RAK54837.1"/>
    </source>
</evidence>
<comment type="caution">
    <text evidence="5">The sequence shown here is derived from an EMBL/GenBank/DDBJ whole genome shotgun (WGS) entry which is preliminary data.</text>
</comment>
<sequence length="248" mass="27072">MGVGQPRTVAGGEGRRGYGRAGARGAARIEPSLTLLEPRKLPRQARSQATFEAIVDACAQLLASSPYEALTTNSISERAGVSIGTLYEYFPNRESIVAALTASSCRRLVQRMRHAVEEAAGMSDFEGVEHLLRAGIAALSAPENVFKVLMTETPFVLRLPVYREARATLDHLCQSITQGAGDRISLPEPRADAWLISQMLFSAMLEIAFRETTEQERVLLIRELARLTFRMGVGRDATPDEMGGVRAP</sequence>
<accession>A0A328AK06</accession>
<protein>
    <recommendedName>
        <fullName evidence="4">HTH tetR-type domain-containing protein</fullName>
    </recommendedName>
</protein>
<dbReference type="Proteomes" id="UP000249254">
    <property type="component" value="Unassembled WGS sequence"/>
</dbReference>
<feature type="region of interest" description="Disordered" evidence="3">
    <location>
        <begin position="1"/>
        <end position="25"/>
    </location>
</feature>
<evidence type="ECO:0000259" key="4">
    <source>
        <dbReference type="PROSITE" id="PS50977"/>
    </source>
</evidence>
<dbReference type="PANTHER" id="PTHR43479">
    <property type="entry name" value="ACREF/ENVCD OPERON REPRESSOR-RELATED"/>
    <property type="match status" value="1"/>
</dbReference>
<reference evidence="6" key="1">
    <citation type="submission" date="2018-05" db="EMBL/GenBank/DDBJ databases">
        <authorList>
            <person name="Li X."/>
        </authorList>
    </citation>
    <scope>NUCLEOTIDE SEQUENCE [LARGE SCALE GENOMIC DNA]</scope>
    <source>
        <strain evidence="6">LX32</strain>
    </source>
</reference>
<organism evidence="5 6">
    <name type="scientific">Phenylobacterium soli</name>
    <dbReference type="NCBI Taxonomy" id="2170551"/>
    <lineage>
        <taxon>Bacteria</taxon>
        <taxon>Pseudomonadati</taxon>
        <taxon>Pseudomonadota</taxon>
        <taxon>Alphaproteobacteria</taxon>
        <taxon>Caulobacterales</taxon>
        <taxon>Caulobacteraceae</taxon>
        <taxon>Phenylobacterium</taxon>
    </lineage>
</organism>
<evidence type="ECO:0000256" key="2">
    <source>
        <dbReference type="PROSITE-ProRule" id="PRU00335"/>
    </source>
</evidence>
<dbReference type="Pfam" id="PF00440">
    <property type="entry name" value="TetR_N"/>
    <property type="match status" value="1"/>
</dbReference>
<evidence type="ECO:0000256" key="3">
    <source>
        <dbReference type="SAM" id="MobiDB-lite"/>
    </source>
</evidence>
<dbReference type="SUPFAM" id="SSF46689">
    <property type="entry name" value="Homeodomain-like"/>
    <property type="match status" value="1"/>
</dbReference>
<dbReference type="AlphaFoldDB" id="A0A328AK06"/>